<feature type="binding site" evidence="7">
    <location>
        <position position="29"/>
    </location>
    <ligand>
        <name>UDP-N-acetyl-alpha-D-muramoyl-L-alanyl-D-glutamate</name>
        <dbReference type="ChEBI" id="CHEBI:83900"/>
    </ligand>
</feature>
<evidence type="ECO:0000256" key="7">
    <source>
        <dbReference type="HAMAP-Rule" id="MF_00208"/>
    </source>
</evidence>
<dbReference type="Gene3D" id="3.40.1190.10">
    <property type="entry name" value="Mur-like, catalytic domain"/>
    <property type="match status" value="1"/>
</dbReference>
<feature type="short sequence motif" description="Meso-diaminopimelate recognition motif" evidence="7">
    <location>
        <begin position="408"/>
        <end position="411"/>
    </location>
</feature>
<dbReference type="InterPro" id="IPR036615">
    <property type="entry name" value="Mur_ligase_C_dom_sf"/>
</dbReference>
<dbReference type="Gene3D" id="3.90.190.20">
    <property type="entry name" value="Mur ligase, C-terminal domain"/>
    <property type="match status" value="1"/>
</dbReference>
<dbReference type="EMBL" id="AP014809">
    <property type="protein sequence ID" value="BAU93744.1"/>
    <property type="molecule type" value="Genomic_DNA"/>
</dbReference>
<gene>
    <name evidence="7" type="primary">murE</name>
    <name evidence="12" type="ORF">MPPM_5139</name>
</gene>
<dbReference type="GO" id="GO:0009252">
    <property type="term" value="P:peptidoglycan biosynthetic process"/>
    <property type="evidence" value="ECO:0007669"/>
    <property type="project" value="UniProtKB-UniRule"/>
</dbReference>
<dbReference type="GO" id="GO:0008360">
    <property type="term" value="P:regulation of cell shape"/>
    <property type="evidence" value="ECO:0007669"/>
    <property type="project" value="UniProtKB-KW"/>
</dbReference>
<dbReference type="AlphaFoldDB" id="A0A160PKR1"/>
<comment type="subcellular location">
    <subcellularLocation>
        <location evidence="7 8">Cytoplasm</location>
    </subcellularLocation>
</comment>
<organism evidence="12 13">
    <name type="scientific">Methylorubrum populi</name>
    <dbReference type="NCBI Taxonomy" id="223967"/>
    <lineage>
        <taxon>Bacteria</taxon>
        <taxon>Pseudomonadati</taxon>
        <taxon>Pseudomonadota</taxon>
        <taxon>Alphaproteobacteria</taxon>
        <taxon>Hyphomicrobiales</taxon>
        <taxon>Methylobacteriaceae</taxon>
        <taxon>Methylorubrum</taxon>
    </lineage>
</organism>
<evidence type="ECO:0000256" key="8">
    <source>
        <dbReference type="RuleBase" id="RU004135"/>
    </source>
</evidence>
<dbReference type="Gene3D" id="3.40.1390.10">
    <property type="entry name" value="MurE/MurF, N-terminal domain"/>
    <property type="match status" value="1"/>
</dbReference>
<dbReference type="EC" id="6.3.2.13" evidence="7"/>
<evidence type="ECO:0000259" key="11">
    <source>
        <dbReference type="Pfam" id="PF08245"/>
    </source>
</evidence>
<dbReference type="GO" id="GO:0008765">
    <property type="term" value="F:UDP-N-acetylmuramoylalanyl-D-glutamate-2,6-diaminopimelate ligase activity"/>
    <property type="evidence" value="ECO:0007669"/>
    <property type="project" value="UniProtKB-UniRule"/>
</dbReference>
<dbReference type="GO" id="GO:0005524">
    <property type="term" value="F:ATP binding"/>
    <property type="evidence" value="ECO:0007669"/>
    <property type="project" value="UniProtKB-UniRule"/>
</dbReference>
<dbReference type="Pfam" id="PF08245">
    <property type="entry name" value="Mur_ligase_M"/>
    <property type="match status" value="1"/>
</dbReference>
<comment type="function">
    <text evidence="7">Catalyzes the addition of meso-diaminopimelic acid to the nucleotide precursor UDP-N-acetylmuramoyl-L-alanyl-D-glutamate (UMAG) in the biosynthesis of bacterial cell-wall peptidoglycan.</text>
</comment>
<keyword evidence="7" id="KW-0067">ATP-binding</keyword>
<dbReference type="InterPro" id="IPR035911">
    <property type="entry name" value="MurE/MurF_N"/>
</dbReference>
<dbReference type="SUPFAM" id="SSF53244">
    <property type="entry name" value="MurD-like peptide ligases, peptide-binding domain"/>
    <property type="match status" value="1"/>
</dbReference>
<feature type="binding site" evidence="7">
    <location>
        <position position="456"/>
    </location>
    <ligand>
        <name>meso-2,6-diaminopimelate</name>
        <dbReference type="ChEBI" id="CHEBI:57791"/>
    </ligand>
</feature>
<dbReference type="InterPro" id="IPR000713">
    <property type="entry name" value="Mur_ligase_N"/>
</dbReference>
<reference evidence="12 13" key="1">
    <citation type="journal article" date="2016" name="Genome Announc.">
        <title>Complete Genome Sequence of Methylobacterium populi P-1M, Isolated from Pink-Pigmented Household Biofilm.</title>
        <authorList>
            <person name="Morohoshi T."/>
            <person name="Ikeda T."/>
        </authorList>
    </citation>
    <scope>NUCLEOTIDE SEQUENCE [LARGE SCALE GENOMIC DNA]</scope>
    <source>
        <strain evidence="12 13">P-1M</strain>
    </source>
</reference>
<comment type="pathway">
    <text evidence="7 8">Cell wall biogenesis; peptidoglycan biosynthesis.</text>
</comment>
<evidence type="ECO:0000256" key="5">
    <source>
        <dbReference type="ARBA" id="ARBA00023306"/>
    </source>
</evidence>
<feature type="binding site" evidence="7">
    <location>
        <begin position="151"/>
        <end position="152"/>
    </location>
    <ligand>
        <name>UDP-N-acetyl-alpha-D-muramoyl-L-alanyl-D-glutamate</name>
        <dbReference type="ChEBI" id="CHEBI:83900"/>
    </ligand>
</feature>
<feature type="domain" description="Mur ligase central" evidence="11">
    <location>
        <begin position="107"/>
        <end position="310"/>
    </location>
</feature>
<feature type="binding site" evidence="7">
    <location>
        <position position="178"/>
    </location>
    <ligand>
        <name>UDP-N-acetyl-alpha-D-muramoyl-L-alanyl-D-glutamate</name>
        <dbReference type="ChEBI" id="CHEBI:83900"/>
    </ligand>
</feature>
<dbReference type="NCBIfam" id="NF001126">
    <property type="entry name" value="PRK00139.1-4"/>
    <property type="match status" value="1"/>
</dbReference>
<feature type="modified residue" description="N6-carboxylysine" evidence="7">
    <location>
        <position position="218"/>
    </location>
</feature>
<dbReference type="UniPathway" id="UPA00219"/>
<evidence type="ECO:0000313" key="12">
    <source>
        <dbReference type="EMBL" id="BAU93744.1"/>
    </source>
</evidence>
<dbReference type="GO" id="GO:0051301">
    <property type="term" value="P:cell division"/>
    <property type="evidence" value="ECO:0007669"/>
    <property type="project" value="UniProtKB-KW"/>
</dbReference>
<evidence type="ECO:0000256" key="2">
    <source>
        <dbReference type="ARBA" id="ARBA00022618"/>
    </source>
</evidence>
<comment type="PTM">
    <text evidence="7">Carboxylation is probably crucial for Mg(2+) binding and, consequently, for the gamma-phosphate positioning of ATP.</text>
</comment>
<dbReference type="PANTHER" id="PTHR23135:SF4">
    <property type="entry name" value="UDP-N-ACETYLMURAMOYL-L-ALANYL-D-GLUTAMATE--2,6-DIAMINOPIMELATE LIGASE MURE HOMOLOG, CHLOROPLASTIC"/>
    <property type="match status" value="1"/>
</dbReference>
<dbReference type="HAMAP" id="MF_00208">
    <property type="entry name" value="MurE"/>
    <property type="match status" value="1"/>
</dbReference>
<protein>
    <recommendedName>
        <fullName evidence="7">UDP-N-acetylmuramoyl-L-alanyl-D-glutamate--2,6-diaminopimelate ligase</fullName>
        <ecNumber evidence="7">6.3.2.13</ecNumber>
    </recommendedName>
    <alternativeName>
        <fullName evidence="7">Meso-A2pm-adding enzyme</fullName>
    </alternativeName>
    <alternativeName>
        <fullName evidence="7">Meso-diaminopimelate-adding enzyme</fullName>
    </alternativeName>
    <alternativeName>
        <fullName evidence="7">UDP-MurNAc-L-Ala-D-Glu:meso-diaminopimelate ligase</fullName>
    </alternativeName>
    <alternativeName>
        <fullName evidence="7">UDP-MurNAc-tripeptide synthetase</fullName>
    </alternativeName>
    <alternativeName>
        <fullName evidence="7">UDP-N-acetylmuramyl-tripeptide synthetase</fullName>
    </alternativeName>
</protein>
<comment type="similarity">
    <text evidence="1 7">Belongs to the MurCDEF family. MurE subfamily.</text>
</comment>
<dbReference type="GO" id="GO:0071555">
    <property type="term" value="P:cell wall organization"/>
    <property type="evidence" value="ECO:0007669"/>
    <property type="project" value="UniProtKB-KW"/>
</dbReference>
<comment type="caution">
    <text evidence="7">Lacks conserved residue(s) required for the propagation of feature annotation.</text>
</comment>
<evidence type="ECO:0000259" key="10">
    <source>
        <dbReference type="Pfam" id="PF02875"/>
    </source>
</evidence>
<dbReference type="InterPro" id="IPR036565">
    <property type="entry name" value="Mur-like_cat_sf"/>
</dbReference>
<dbReference type="PANTHER" id="PTHR23135">
    <property type="entry name" value="MUR LIGASE FAMILY MEMBER"/>
    <property type="match status" value="1"/>
</dbReference>
<keyword evidence="7" id="KW-0963">Cytoplasm</keyword>
<feature type="binding site" evidence="7">
    <location>
        <begin position="109"/>
        <end position="115"/>
    </location>
    <ligand>
        <name>ATP</name>
        <dbReference type="ChEBI" id="CHEBI:30616"/>
    </ligand>
</feature>
<accession>A0A160PKR1</accession>
<keyword evidence="3 7" id="KW-0133">Cell shape</keyword>
<dbReference type="InterPro" id="IPR005761">
    <property type="entry name" value="UDP-N-AcMur-Glu-dNH2Pim_ligase"/>
</dbReference>
<evidence type="ECO:0000256" key="3">
    <source>
        <dbReference type="ARBA" id="ARBA00022960"/>
    </source>
</evidence>
<keyword evidence="4 7" id="KW-0573">Peptidoglycan synthesis</keyword>
<dbReference type="Pfam" id="PF02875">
    <property type="entry name" value="Mur_ligase_C"/>
    <property type="match status" value="1"/>
</dbReference>
<evidence type="ECO:0000256" key="4">
    <source>
        <dbReference type="ARBA" id="ARBA00022984"/>
    </source>
</evidence>
<feature type="binding site" evidence="7">
    <location>
        <position position="186"/>
    </location>
    <ligand>
        <name>UDP-N-acetyl-alpha-D-muramoyl-L-alanyl-D-glutamate</name>
        <dbReference type="ChEBI" id="CHEBI:83900"/>
    </ligand>
</feature>
<evidence type="ECO:0000256" key="1">
    <source>
        <dbReference type="ARBA" id="ARBA00005898"/>
    </source>
</evidence>
<dbReference type="NCBIfam" id="NF001124">
    <property type="entry name" value="PRK00139.1-2"/>
    <property type="match status" value="1"/>
</dbReference>
<comment type="catalytic activity">
    <reaction evidence="7">
        <text>UDP-N-acetyl-alpha-D-muramoyl-L-alanyl-D-glutamate + meso-2,6-diaminopimelate + ATP = UDP-N-acetyl-alpha-D-muramoyl-L-alanyl-gamma-D-glutamyl-meso-2,6-diaminopimelate + ADP + phosphate + H(+)</text>
        <dbReference type="Rhea" id="RHEA:23676"/>
        <dbReference type="ChEBI" id="CHEBI:15378"/>
        <dbReference type="ChEBI" id="CHEBI:30616"/>
        <dbReference type="ChEBI" id="CHEBI:43474"/>
        <dbReference type="ChEBI" id="CHEBI:57791"/>
        <dbReference type="ChEBI" id="CHEBI:83900"/>
        <dbReference type="ChEBI" id="CHEBI:83905"/>
        <dbReference type="ChEBI" id="CHEBI:456216"/>
        <dbReference type="EC" id="6.3.2.13"/>
    </reaction>
</comment>
<dbReference type="InterPro" id="IPR013221">
    <property type="entry name" value="Mur_ligase_cen"/>
</dbReference>
<feature type="binding site" evidence="7">
    <location>
        <position position="384"/>
    </location>
    <ligand>
        <name>meso-2,6-diaminopimelate</name>
        <dbReference type="ChEBI" id="CHEBI:57791"/>
    </ligand>
</feature>
<dbReference type="Proteomes" id="UP000218288">
    <property type="component" value="Chromosome"/>
</dbReference>
<sequence length="487" mass="49839">MSQPTLADLFPEADPAIAARPVAGLTADSRRVVPGGVFVAVPGTTADGRLFAAAAAAAGAVAVAGEGRRPADLPEATAWIEVAEARRALALAAARLSGRQPETVVAVTGTSGKSSVADFVRQILSRLGRDAASLGTVGIVTNRGAAYGSLTTPDPVTLHETLARLAEEGITDLAMEASSHGIEQRRLDGVALTAAAFTNLGRDHLDYHPTIEDYLEAKLRLFTTLLPKGRPAVVNADGAYAERVIGTADAAGHAVLTTGRGGDFIRLIDAGTAGFSQSLTLAHGGRDYRVRLPLVGGFQVENALVAAGLALATPAGAADPAGVFAALEGLTGVPGRMERIGEANGGLCLVDYAHKPEALEHVLTALRPFASGRLVVVFGCGGNRDAGKRPIMGAIAERLADRVIVTDDNPRNEEPAAIRAAILAAAPGAEEIGDRAEAIRAGVRALSAGDVLVVAGKGHETGQIVGSRVLPFSDHDTLRAAIAELNG</sequence>
<keyword evidence="7" id="KW-0460">Magnesium</keyword>
<keyword evidence="5 7" id="KW-0131">Cell cycle</keyword>
<name>A0A160PKR1_9HYPH</name>
<dbReference type="Pfam" id="PF01225">
    <property type="entry name" value="Mur_ligase"/>
    <property type="match status" value="1"/>
</dbReference>
<dbReference type="GO" id="GO:0005737">
    <property type="term" value="C:cytoplasm"/>
    <property type="evidence" value="ECO:0007669"/>
    <property type="project" value="UniProtKB-SubCell"/>
</dbReference>
<evidence type="ECO:0000259" key="9">
    <source>
        <dbReference type="Pfam" id="PF01225"/>
    </source>
</evidence>
<keyword evidence="6 7" id="KW-0961">Cell wall biogenesis/degradation</keyword>
<keyword evidence="7" id="KW-0436">Ligase</keyword>
<dbReference type="SUPFAM" id="SSF53623">
    <property type="entry name" value="MurD-like peptide ligases, catalytic domain"/>
    <property type="match status" value="1"/>
</dbReference>
<proteinExistence type="inferred from homology"/>
<feature type="domain" description="Mur ligase C-terminal" evidence="10">
    <location>
        <begin position="335"/>
        <end position="458"/>
    </location>
</feature>
<feature type="binding site" evidence="7">
    <location>
        <position position="184"/>
    </location>
    <ligand>
        <name>UDP-N-acetyl-alpha-D-muramoyl-L-alanyl-D-glutamate</name>
        <dbReference type="ChEBI" id="CHEBI:83900"/>
    </ligand>
</feature>
<feature type="domain" description="Mur ligase N-terminal catalytic" evidence="9">
    <location>
        <begin position="22"/>
        <end position="94"/>
    </location>
</feature>
<evidence type="ECO:0000313" key="13">
    <source>
        <dbReference type="Proteomes" id="UP000218288"/>
    </source>
</evidence>
<dbReference type="InterPro" id="IPR004101">
    <property type="entry name" value="Mur_ligase_C"/>
</dbReference>
<comment type="cofactor">
    <cofactor evidence="7">
        <name>Mg(2+)</name>
        <dbReference type="ChEBI" id="CHEBI:18420"/>
    </cofactor>
</comment>
<dbReference type="NCBIfam" id="TIGR01085">
    <property type="entry name" value="murE"/>
    <property type="match status" value="1"/>
</dbReference>
<feature type="binding site" evidence="7">
    <location>
        <position position="460"/>
    </location>
    <ligand>
        <name>meso-2,6-diaminopimelate</name>
        <dbReference type="ChEBI" id="CHEBI:57791"/>
    </ligand>
</feature>
<dbReference type="OrthoDB" id="9800958at2"/>
<evidence type="ECO:0000256" key="6">
    <source>
        <dbReference type="ARBA" id="ARBA00023316"/>
    </source>
</evidence>
<keyword evidence="2 7" id="KW-0132">Cell division</keyword>
<dbReference type="GO" id="GO:0000287">
    <property type="term" value="F:magnesium ion binding"/>
    <property type="evidence" value="ECO:0007669"/>
    <property type="project" value="UniProtKB-UniRule"/>
</dbReference>
<dbReference type="SUPFAM" id="SSF63418">
    <property type="entry name" value="MurE/MurF N-terminal domain"/>
    <property type="match status" value="1"/>
</dbReference>
<dbReference type="RefSeq" id="WP_096487425.1">
    <property type="nucleotide sequence ID" value="NZ_AP014809.1"/>
</dbReference>
<feature type="binding site" evidence="7">
    <location>
        <begin position="408"/>
        <end position="411"/>
    </location>
    <ligand>
        <name>meso-2,6-diaminopimelate</name>
        <dbReference type="ChEBI" id="CHEBI:57791"/>
    </ligand>
</feature>
<keyword evidence="7" id="KW-0547">Nucleotide-binding</keyword>